<feature type="region of interest" description="Disordered" evidence="4">
    <location>
        <begin position="1826"/>
        <end position="1847"/>
    </location>
</feature>
<evidence type="ECO:0000256" key="3">
    <source>
        <dbReference type="SAM" id="Coils"/>
    </source>
</evidence>
<dbReference type="PROSITE" id="PS51194">
    <property type="entry name" value="HELICASE_CTER"/>
    <property type="match status" value="1"/>
</dbReference>
<keyword evidence="3" id="KW-0175">Coiled coil</keyword>
<evidence type="ECO:0000256" key="2">
    <source>
        <dbReference type="ARBA" id="ARBA00022840"/>
    </source>
</evidence>
<dbReference type="Pfam" id="PF00270">
    <property type="entry name" value="DEAD"/>
    <property type="match status" value="1"/>
</dbReference>
<evidence type="ECO:0000259" key="6">
    <source>
        <dbReference type="PROSITE" id="PS51194"/>
    </source>
</evidence>
<evidence type="ECO:0000256" key="1">
    <source>
        <dbReference type="ARBA" id="ARBA00022741"/>
    </source>
</evidence>
<dbReference type="RefSeq" id="WP_353941185.1">
    <property type="nucleotide sequence ID" value="NZ_CP159534.1"/>
</dbReference>
<feature type="region of interest" description="Disordered" evidence="4">
    <location>
        <begin position="1409"/>
        <end position="1429"/>
    </location>
</feature>
<accession>A0AAU8IMN3</accession>
<dbReference type="Pfam" id="PF09369">
    <property type="entry name" value="MZB"/>
    <property type="match status" value="1"/>
</dbReference>
<sequence>MRPTLAAQQLRNTTVEYLTTTFALAEPDTQDALTDFLTDPADGIFRGPYLRIRRPFRPAASGWEQYLDWYEEGRTPYAHQAEAFARLSSKEGRTPLPTLVTTGTGSGKTESFLIPVLDHCRREKAAGRHGVKAVLLYPMNALAGDQASRLGELLKDDRLFGAGVTAGLYIGEASASGAEAPYGRVMVDRAEMRRNPPDILITNYKMLDLLIQRQQDASLWRDADLRYVVIDEFHTYDGAQGTDVAMLLRRLAVAVGADEPGRPLGRICPVATSATLGSAGGAVGGEAAQGEAGAGPRPMLDVASQVFGVRFPDDAVVSEDRLPLDSFLAPLDPTLPVPTPAKLAELPDPAREKGALAQTARAVVGSADCDPRELGQRLLAHPLTHALLRADVHSPVSALEALGTFEPTSAWRLALADPAVAENALARFAALLSTARDPRTPPGEERPLLLIETHLWVRSLSRVLRFTAPNPAFSWTDDDQAALSTISGTTASGMASTAVAAQTERRRNVQRTGRLPAAYCRHCGRSGWAAVCPERNPEQLEHAPDEIYRRSASGGAAKGRVRALIAATPAEAAEQARLQAEQRIRRGRRGTGGQATVMVLEDNGRKLRPLDPDEVLLDGGKIAEAPENGVYVTAWINNKEQDEYARQDRCPACGQNQGIRFLGAGIAPLTSVAVTQLFTGGELPAKDATGRDHRRTLIFNDSVQDAAHLAGFVASRAWKFSLRSLLFEQLRDRAARNEQERRDGVQLNELIADLVVRAADDEEKEGKKKLLSSVVPPDMHDVDRVKKLLAGAKRAGGPAWSLVGERLAFNTLMEFGLSSRWGRTLELTRTVAAEVHVPDPEWAARTAEALYEQQLNMMLPTADAAPDDEQADGDGPIRAAQGQLPEAGPERLRRFEGYVRVLLEHIRAGGGIHHTWLDSFIDDEGRNRYLLTGRRAEGMPAFPWGSQAPAFVLVGARTGRTDFERADSAEGWFTDYTQRCLGGLDRASAAAFVAALLPRLADPEVGVLAHRPTGEAKRGRQRGPGVYGLTAGHIRVRPLDDTETLHSAVTCPDCGWTQTVPPERTRVWEGLRCPLKQCDGLLTVPSATATGRAKRDYRYDYYRRLYRESGPYNVVAAEHTGVLKRKEREAVEKGFRRGTLHTDPNVLSCTPTLELGIDIGQLEAVILASLPSTTASYVQRVGRAGRATGNAFMVSLADSSPRALYHLSEPRYLIDGPVNPPGCFLSAGELLRRQYTAYLIDLAARGRLHDVPPLRDRAGQLFGHGSWTKAMIKATSGRTDLAEQFLALFPRIEGVRDSGVSDDARAALLEYARTGLAKALAEAEAAWWAEHESLQTRRRQINEAAEALHDNIEDEAREKKALGREAAAVGDRLQDMSNTSAQTFLVEQGLLPNYSLVEDGVRLEATLNHKRPPARARGGEKGQAAPQWQRPEVRVYDRPATAALGELAPGNSYYVRGYRHRIDGFDLELAQSRDDGKDPSPSVLHTWRVCGECGYVRTGDDAEQNTRPCPRCASTSIGGRSALYTVVVPRKVLSRDKRDDARIIDDRDTRTQINYTIVTAVDIAPESVKESWRHTRATFGVDHVREAVIRRFNLGRARPGRRAETFFAGTETPTVTGFVLCPLCGGATEREPGHAPVQEELSESALNSPEHAHHFPWCAVRRRDRRTAPRDLTRVLTAAEHRTEALRILLPAATLRVPERLASFSAALHLGLAKHYGGDPAHIRSTPATEPDRDTELTRHYLVLYDALPGGTGYLQRLVDNDGEDFRAVLAAALRALATCPCQNTPGRRACHRCLLPFAQTQREYKNLDRQEALWMLEGLLGPDSRSGWQIDRQPTRKAGDSTADRNRFAQQAESDLERRFIECLDRWLARPGNGGAAHATTPTGRQGKQFALGAEGKAVQWEVVAQKDLTGYRTRPDLLFRPVVGATATAGAAPLPVAVYLDGYRWHASSRTNRIASDAAKRARLRADGTLVWQITWDDVMAWEKQLAEAPAAPAGRRAAPDAAPDALAAVIAGKAADAAWPPYPVEGDTSPGGKVRAKWSAAKRGPADLLDSYLYSGAIPSLLGYLRHPNLALWRDLSVRALTGLLAMDPKPLRVPADAAGAVPWIEAVLRGQAPPRPSGQGLDLIQAHDGSGLPLLLVVDRRPDRPQTWHALAVLDDRPDAVRGDRPDHRRRWKAWLNWGNIIQFLDPTGSGRADGIALARSAMDDFDAALLAFTTDTATGLLTALCEEKAGHGLSVVEEAPEEQLPEKTPAHTPEPQGQRKKVDEPDHFTPAEFAVWRAIREELDDGDPDVLRFTERLIHDHVTRHPNLPVAEVLWDVAGVTMAVEVAWPQHKIGIILPAAAENEDDMAQFARQGWDVRTVDQWSTDELAELLLASAAHRQEGDA</sequence>
<reference evidence="7" key="1">
    <citation type="submission" date="2024-06" db="EMBL/GenBank/DDBJ databases">
        <title>Streptomyces sp. strain HUAS MG91 genome sequences.</title>
        <authorList>
            <person name="Mo P."/>
        </authorList>
    </citation>
    <scope>NUCLEOTIDE SEQUENCE</scope>
    <source>
        <strain evidence="7">HUAS MG91</strain>
    </source>
</reference>
<feature type="region of interest" description="Disordered" evidence="4">
    <location>
        <begin position="2242"/>
        <end position="2270"/>
    </location>
</feature>
<evidence type="ECO:0000259" key="5">
    <source>
        <dbReference type="PROSITE" id="PS51192"/>
    </source>
</evidence>
<dbReference type="PANTHER" id="PTHR47957">
    <property type="entry name" value="ATP-DEPENDENT HELICASE HRQ1"/>
    <property type="match status" value="1"/>
</dbReference>
<protein>
    <submittedName>
        <fullName evidence="7">DEAD/DEAH box helicase</fullName>
    </submittedName>
</protein>
<dbReference type="KEGG" id="stac:ABII15_05760"/>
<dbReference type="GO" id="GO:0003676">
    <property type="term" value="F:nucleic acid binding"/>
    <property type="evidence" value="ECO:0007669"/>
    <property type="project" value="InterPro"/>
</dbReference>
<dbReference type="InterPro" id="IPR027417">
    <property type="entry name" value="P-loop_NTPase"/>
</dbReference>
<dbReference type="InterPro" id="IPR014001">
    <property type="entry name" value="Helicase_ATP-bd"/>
</dbReference>
<dbReference type="GO" id="GO:0006289">
    <property type="term" value="P:nucleotide-excision repair"/>
    <property type="evidence" value="ECO:0007669"/>
    <property type="project" value="TreeGrafter"/>
</dbReference>
<feature type="compositionally biased region" description="Basic and acidic residues" evidence="4">
    <location>
        <begin position="1834"/>
        <end position="1847"/>
    </location>
</feature>
<keyword evidence="2" id="KW-0067">ATP-binding</keyword>
<dbReference type="GO" id="GO:0005524">
    <property type="term" value="F:ATP binding"/>
    <property type="evidence" value="ECO:0007669"/>
    <property type="project" value="UniProtKB-KW"/>
</dbReference>
<dbReference type="PANTHER" id="PTHR47957:SF3">
    <property type="entry name" value="ATP-DEPENDENT HELICASE HRQ1"/>
    <property type="match status" value="1"/>
</dbReference>
<dbReference type="InterPro" id="IPR011545">
    <property type="entry name" value="DEAD/DEAH_box_helicase_dom"/>
</dbReference>
<organism evidence="7">
    <name type="scientific">Streptomyces tabacisoli</name>
    <dbReference type="NCBI Taxonomy" id="3156398"/>
    <lineage>
        <taxon>Bacteria</taxon>
        <taxon>Bacillati</taxon>
        <taxon>Actinomycetota</taxon>
        <taxon>Actinomycetes</taxon>
        <taxon>Kitasatosporales</taxon>
        <taxon>Streptomycetaceae</taxon>
        <taxon>Streptomyces</taxon>
    </lineage>
</organism>
<evidence type="ECO:0000313" key="7">
    <source>
        <dbReference type="EMBL" id="XCJ69498.1"/>
    </source>
</evidence>
<dbReference type="GO" id="GO:0043138">
    <property type="term" value="F:3'-5' DNA helicase activity"/>
    <property type="evidence" value="ECO:0007669"/>
    <property type="project" value="TreeGrafter"/>
</dbReference>
<keyword evidence="7" id="KW-0347">Helicase</keyword>
<dbReference type="SMART" id="SM00487">
    <property type="entry name" value="DEXDc"/>
    <property type="match status" value="1"/>
</dbReference>
<feature type="coiled-coil region" evidence="3">
    <location>
        <begin position="1331"/>
        <end position="1365"/>
    </location>
</feature>
<feature type="domain" description="Helicase ATP-binding" evidence="5">
    <location>
        <begin position="89"/>
        <end position="276"/>
    </location>
</feature>
<dbReference type="InterPro" id="IPR018973">
    <property type="entry name" value="MZB"/>
</dbReference>
<dbReference type="SUPFAM" id="SSF52540">
    <property type="entry name" value="P-loop containing nucleoside triphosphate hydrolases"/>
    <property type="match status" value="2"/>
</dbReference>
<dbReference type="PROSITE" id="PS51192">
    <property type="entry name" value="HELICASE_ATP_BIND_1"/>
    <property type="match status" value="1"/>
</dbReference>
<dbReference type="Gene3D" id="3.40.50.300">
    <property type="entry name" value="P-loop containing nucleotide triphosphate hydrolases"/>
    <property type="match status" value="2"/>
</dbReference>
<dbReference type="InterPro" id="IPR001650">
    <property type="entry name" value="Helicase_C-like"/>
</dbReference>
<dbReference type="GO" id="GO:0036297">
    <property type="term" value="P:interstrand cross-link repair"/>
    <property type="evidence" value="ECO:0007669"/>
    <property type="project" value="TreeGrafter"/>
</dbReference>
<keyword evidence="7" id="KW-0378">Hydrolase</keyword>
<name>A0AAU8IMN3_9ACTN</name>
<evidence type="ECO:0000256" key="4">
    <source>
        <dbReference type="SAM" id="MobiDB-lite"/>
    </source>
</evidence>
<feature type="domain" description="Helicase C-terminal" evidence="6">
    <location>
        <begin position="1070"/>
        <end position="1231"/>
    </location>
</feature>
<dbReference type="Pfam" id="PF00271">
    <property type="entry name" value="Helicase_C"/>
    <property type="match status" value="1"/>
</dbReference>
<feature type="region of interest" description="Disordered" evidence="4">
    <location>
        <begin position="863"/>
        <end position="886"/>
    </location>
</feature>
<dbReference type="SMART" id="SM00490">
    <property type="entry name" value="HELICc"/>
    <property type="match status" value="1"/>
</dbReference>
<dbReference type="EMBL" id="CP159534">
    <property type="protein sequence ID" value="XCJ69498.1"/>
    <property type="molecule type" value="Genomic_DNA"/>
</dbReference>
<gene>
    <name evidence="7" type="ORF">ABII15_05760</name>
</gene>
<proteinExistence type="predicted"/>
<keyword evidence="1" id="KW-0547">Nucleotide-binding</keyword>